<dbReference type="GO" id="GO:0032993">
    <property type="term" value="C:protein-DNA complex"/>
    <property type="evidence" value="ECO:0007669"/>
    <property type="project" value="TreeGrafter"/>
</dbReference>
<evidence type="ECO:0000259" key="7">
    <source>
        <dbReference type="PROSITE" id="PS51755"/>
    </source>
</evidence>
<dbReference type="Pfam" id="PF00486">
    <property type="entry name" value="Trans_reg_C"/>
    <property type="match status" value="1"/>
</dbReference>
<keyword evidence="3" id="KW-0805">Transcription regulation</keyword>
<name>A0A454CYK8_VIBHA</name>
<organism evidence="8 9">
    <name type="scientific">Vibrio harveyi</name>
    <name type="common">Beneckea harveyi</name>
    <dbReference type="NCBI Taxonomy" id="669"/>
    <lineage>
        <taxon>Bacteria</taxon>
        <taxon>Pseudomonadati</taxon>
        <taxon>Pseudomonadota</taxon>
        <taxon>Gammaproteobacteria</taxon>
        <taxon>Vibrionales</taxon>
        <taxon>Vibrionaceae</taxon>
        <taxon>Vibrio</taxon>
    </lineage>
</organism>
<gene>
    <name evidence="8" type="ORF">VCHENC02_2869</name>
</gene>
<evidence type="ECO:0000313" key="8">
    <source>
        <dbReference type="EMBL" id="EKM31492.1"/>
    </source>
</evidence>
<dbReference type="EMBL" id="AJSR01001165">
    <property type="protein sequence ID" value="EKM31492.1"/>
    <property type="molecule type" value="Genomic_DNA"/>
</dbReference>
<sequence length="88" mass="10441">MDLGQRVARVKQQNIALKPKEFQLLLLLVQNQGRVFHRDELLNKIWGYEAFPSTRTVDNHILHLRQKLPSLNIETHRGVGYRLREEQK</sequence>
<dbReference type="InterPro" id="IPR036388">
    <property type="entry name" value="WH-like_DNA-bd_sf"/>
</dbReference>
<dbReference type="SUPFAM" id="SSF46894">
    <property type="entry name" value="C-terminal effector domain of the bipartite response regulators"/>
    <property type="match status" value="1"/>
</dbReference>
<dbReference type="InterPro" id="IPR039420">
    <property type="entry name" value="WalR-like"/>
</dbReference>
<dbReference type="PANTHER" id="PTHR48111">
    <property type="entry name" value="REGULATOR OF RPOS"/>
    <property type="match status" value="1"/>
</dbReference>
<evidence type="ECO:0000313" key="9">
    <source>
        <dbReference type="Proteomes" id="UP000008367"/>
    </source>
</evidence>
<keyword evidence="5" id="KW-0804">Transcription</keyword>
<accession>A0A454CYK8</accession>
<evidence type="ECO:0000256" key="6">
    <source>
        <dbReference type="PROSITE-ProRule" id="PRU01091"/>
    </source>
</evidence>
<evidence type="ECO:0000256" key="1">
    <source>
        <dbReference type="ARBA" id="ARBA00022553"/>
    </source>
</evidence>
<dbReference type="GO" id="GO:0000156">
    <property type="term" value="F:phosphorelay response regulator activity"/>
    <property type="evidence" value="ECO:0007669"/>
    <property type="project" value="TreeGrafter"/>
</dbReference>
<dbReference type="InterPro" id="IPR016032">
    <property type="entry name" value="Sig_transdc_resp-reg_C-effctor"/>
</dbReference>
<dbReference type="CDD" id="cd00383">
    <property type="entry name" value="trans_reg_C"/>
    <property type="match status" value="1"/>
</dbReference>
<evidence type="ECO:0000256" key="3">
    <source>
        <dbReference type="ARBA" id="ARBA00023015"/>
    </source>
</evidence>
<keyword evidence="1" id="KW-0597">Phosphoprotein</keyword>
<feature type="domain" description="OmpR/PhoB-type" evidence="7">
    <location>
        <begin position="1"/>
        <end position="85"/>
    </location>
</feature>
<dbReference type="InterPro" id="IPR001867">
    <property type="entry name" value="OmpR/PhoB-type_DNA-bd"/>
</dbReference>
<protein>
    <submittedName>
        <fullName evidence="8">Putative transcriptional regulator</fullName>
    </submittedName>
</protein>
<dbReference type="SMART" id="SM00862">
    <property type="entry name" value="Trans_reg_C"/>
    <property type="match status" value="1"/>
</dbReference>
<dbReference type="PROSITE" id="PS51755">
    <property type="entry name" value="OMPR_PHOB"/>
    <property type="match status" value="1"/>
</dbReference>
<proteinExistence type="predicted"/>
<dbReference type="Proteomes" id="UP000008367">
    <property type="component" value="Unassembled WGS sequence"/>
</dbReference>
<dbReference type="GO" id="GO:0006355">
    <property type="term" value="P:regulation of DNA-templated transcription"/>
    <property type="evidence" value="ECO:0007669"/>
    <property type="project" value="InterPro"/>
</dbReference>
<reference evidence="8 9" key="1">
    <citation type="submission" date="2012-10" db="EMBL/GenBank/DDBJ databases">
        <title>Genome sequence of Vibrio Cholerae HENC-02.</title>
        <authorList>
            <person name="Eppinger M."/>
            <person name="Hasan N.A."/>
            <person name="Sengamalay N."/>
            <person name="Hine E."/>
            <person name="Su Q."/>
            <person name="Daugherty S.C."/>
            <person name="Young S."/>
            <person name="Sadzewicz L."/>
            <person name="Tallon L."/>
            <person name="Cebula T.A."/>
            <person name="Ravel J."/>
            <person name="Colwell R.R."/>
        </authorList>
    </citation>
    <scope>NUCLEOTIDE SEQUENCE [LARGE SCALE GENOMIC DNA]</scope>
    <source>
        <strain evidence="8 9">HENC-02</strain>
    </source>
</reference>
<keyword evidence="2" id="KW-0902">Two-component regulatory system</keyword>
<evidence type="ECO:0000256" key="5">
    <source>
        <dbReference type="ARBA" id="ARBA00023163"/>
    </source>
</evidence>
<evidence type="ECO:0000256" key="2">
    <source>
        <dbReference type="ARBA" id="ARBA00023012"/>
    </source>
</evidence>
<evidence type="ECO:0000256" key="4">
    <source>
        <dbReference type="ARBA" id="ARBA00023125"/>
    </source>
</evidence>
<feature type="DNA-binding region" description="OmpR/PhoB-type" evidence="6">
    <location>
        <begin position="1"/>
        <end position="85"/>
    </location>
</feature>
<dbReference type="AlphaFoldDB" id="A0A454CYK8"/>
<dbReference type="GO" id="GO:0005829">
    <property type="term" value="C:cytosol"/>
    <property type="evidence" value="ECO:0007669"/>
    <property type="project" value="TreeGrafter"/>
</dbReference>
<comment type="caution">
    <text evidence="8">The sequence shown here is derived from an EMBL/GenBank/DDBJ whole genome shotgun (WGS) entry which is preliminary data.</text>
</comment>
<keyword evidence="4 6" id="KW-0238">DNA-binding</keyword>
<dbReference type="Gene3D" id="1.10.10.10">
    <property type="entry name" value="Winged helix-like DNA-binding domain superfamily/Winged helix DNA-binding domain"/>
    <property type="match status" value="1"/>
</dbReference>
<dbReference type="PANTHER" id="PTHR48111:SF21">
    <property type="entry name" value="DNA-BINDING DUAL MASTER TRANSCRIPTIONAL REGULATOR RPAA"/>
    <property type="match status" value="1"/>
</dbReference>
<dbReference type="GO" id="GO:0000976">
    <property type="term" value="F:transcription cis-regulatory region binding"/>
    <property type="evidence" value="ECO:0007669"/>
    <property type="project" value="TreeGrafter"/>
</dbReference>